<sequence length="402" mass="41845">MSAAGGLTAAPRTVRRVPRAGALLRRLLWWCVLSLTGGVERRGALPPGGCVVVANHASHADTAALLATLDARHAPLIGAAADYWFASPWRRRVCGRLAAGFPVRRTGGGLGDLLERTAELRAGRAVVLFPEGTRGADDGRLGTFHRGALLLAREAGVPVVPVGIAGTGRLLPKHGRLRPALVRVRVGAPLDASAGPEEAREAVGALHARTLAEPLRDSAVRRRVAALVSRRGALLAFVWACAEALSWPLMPELLLGVVCAAVPRSALRVSSAALAGSVAGGLLALHLAAAGADLPAPLTTDRMRSEARVTLERDGARAVHAQPWNGVPFKVYAAEAGRARTDAGAWLAHSTAARGVRTLGVGAAFGLLGFLLHRLRRLYGVYLVLLGGGFAVGLGLIVRGWA</sequence>
<dbReference type="SUPFAM" id="SSF69593">
    <property type="entry name" value="Glycerol-3-phosphate (1)-acyltransferase"/>
    <property type="match status" value="1"/>
</dbReference>
<dbReference type="SMART" id="SM00563">
    <property type="entry name" value="PlsC"/>
    <property type="match status" value="1"/>
</dbReference>
<feature type="transmembrane region" description="Helical" evidence="3">
    <location>
        <begin position="356"/>
        <end position="373"/>
    </location>
</feature>
<dbReference type="RefSeq" id="WP_100455088.1">
    <property type="nucleotide sequence ID" value="NZ_UHID01000001.1"/>
</dbReference>
<keyword evidence="1 5" id="KW-0808">Transferase</keyword>
<evidence type="ECO:0000259" key="4">
    <source>
        <dbReference type="SMART" id="SM00563"/>
    </source>
</evidence>
<reference evidence="5 6" key="1">
    <citation type="submission" date="2018-06" db="EMBL/GenBank/DDBJ databases">
        <authorList>
            <consortium name="Pathogen Informatics"/>
            <person name="Doyle S."/>
        </authorList>
    </citation>
    <scope>NUCLEOTIDE SEQUENCE [LARGE SCALE GENOMIC DNA]</scope>
    <source>
        <strain evidence="5 6">NCTC7807</strain>
    </source>
</reference>
<protein>
    <submittedName>
        <fullName evidence="5">1-acyl-sn-glycerol-3-phosphate acyltransferase</fullName>
        <ecNumber evidence="5">2.3.1.51</ecNumber>
    </submittedName>
</protein>
<feature type="transmembrane region" description="Helical" evidence="3">
    <location>
        <begin position="379"/>
        <end position="398"/>
    </location>
</feature>
<organism evidence="5 6">
    <name type="scientific">Streptomyces griseus</name>
    <dbReference type="NCBI Taxonomy" id="1911"/>
    <lineage>
        <taxon>Bacteria</taxon>
        <taxon>Bacillati</taxon>
        <taxon>Actinomycetota</taxon>
        <taxon>Actinomycetes</taxon>
        <taxon>Kitasatosporales</taxon>
        <taxon>Streptomycetaceae</taxon>
        <taxon>Streptomyces</taxon>
    </lineage>
</organism>
<dbReference type="Pfam" id="PF01553">
    <property type="entry name" value="Acyltransferase"/>
    <property type="match status" value="1"/>
</dbReference>
<dbReference type="EMBL" id="UHID01000001">
    <property type="protein sequence ID" value="SUO95825.1"/>
    <property type="molecule type" value="Genomic_DNA"/>
</dbReference>
<dbReference type="CDD" id="cd07989">
    <property type="entry name" value="LPLAT_AGPAT-like"/>
    <property type="match status" value="1"/>
</dbReference>
<keyword evidence="3" id="KW-0812">Transmembrane</keyword>
<dbReference type="EC" id="2.3.1.51" evidence="5"/>
<keyword evidence="2 5" id="KW-0012">Acyltransferase</keyword>
<dbReference type="PANTHER" id="PTHR10434">
    <property type="entry name" value="1-ACYL-SN-GLYCEROL-3-PHOSPHATE ACYLTRANSFERASE"/>
    <property type="match status" value="1"/>
</dbReference>
<name>A0A380MTE4_STRGR</name>
<evidence type="ECO:0000256" key="1">
    <source>
        <dbReference type="ARBA" id="ARBA00022679"/>
    </source>
</evidence>
<dbReference type="Proteomes" id="UP000254150">
    <property type="component" value="Unassembled WGS sequence"/>
</dbReference>
<proteinExistence type="predicted"/>
<feature type="domain" description="Phospholipid/glycerol acyltransferase" evidence="4">
    <location>
        <begin position="50"/>
        <end position="167"/>
    </location>
</feature>
<evidence type="ECO:0000313" key="5">
    <source>
        <dbReference type="EMBL" id="SUO95825.1"/>
    </source>
</evidence>
<dbReference type="AlphaFoldDB" id="A0A380MTE4"/>
<evidence type="ECO:0000256" key="3">
    <source>
        <dbReference type="SAM" id="Phobius"/>
    </source>
</evidence>
<dbReference type="GeneID" id="95068226"/>
<dbReference type="InterPro" id="IPR002123">
    <property type="entry name" value="Plipid/glycerol_acylTrfase"/>
</dbReference>
<dbReference type="GO" id="GO:0006654">
    <property type="term" value="P:phosphatidic acid biosynthetic process"/>
    <property type="evidence" value="ECO:0007669"/>
    <property type="project" value="TreeGrafter"/>
</dbReference>
<evidence type="ECO:0000313" key="6">
    <source>
        <dbReference type="Proteomes" id="UP000254150"/>
    </source>
</evidence>
<dbReference type="PANTHER" id="PTHR10434:SF11">
    <property type="entry name" value="1-ACYL-SN-GLYCEROL-3-PHOSPHATE ACYLTRANSFERASE"/>
    <property type="match status" value="1"/>
</dbReference>
<keyword evidence="3" id="KW-1133">Transmembrane helix</keyword>
<dbReference type="GO" id="GO:0003841">
    <property type="term" value="F:1-acylglycerol-3-phosphate O-acyltransferase activity"/>
    <property type="evidence" value="ECO:0007669"/>
    <property type="project" value="UniProtKB-EC"/>
</dbReference>
<gene>
    <name evidence="5" type="primary">plsC_1</name>
    <name evidence="5" type="ORF">NCTC7807_01446</name>
</gene>
<accession>A0A380MTE4</accession>
<keyword evidence="3" id="KW-0472">Membrane</keyword>
<evidence type="ECO:0000256" key="2">
    <source>
        <dbReference type="ARBA" id="ARBA00023315"/>
    </source>
</evidence>